<name>A0ABQ6V4I8_9MICO</name>
<protein>
    <submittedName>
        <fullName evidence="1">Uncharacterized protein</fullName>
    </submittedName>
</protein>
<proteinExistence type="predicted"/>
<accession>A0ABQ6V4I8</accession>
<organism evidence="1 2">
    <name type="scientific">Microbacterium algeriense</name>
    <dbReference type="NCBI Taxonomy" id="2615184"/>
    <lineage>
        <taxon>Bacteria</taxon>
        <taxon>Bacillati</taxon>
        <taxon>Actinomycetota</taxon>
        <taxon>Actinomycetes</taxon>
        <taxon>Micrococcales</taxon>
        <taxon>Microbacteriaceae</taxon>
        <taxon>Microbacterium</taxon>
    </lineage>
</organism>
<reference evidence="2" key="1">
    <citation type="submission" date="2019-09" db="EMBL/GenBank/DDBJ databases">
        <title>Whole genome sequencing of Microbacterium maritypicum.</title>
        <authorList>
            <person name="Lenchi N."/>
        </authorList>
    </citation>
    <scope>NUCLEOTIDE SEQUENCE [LARGE SCALE GENOMIC DNA]</scope>
    <source>
        <strain evidence="2">G1</strain>
    </source>
</reference>
<dbReference type="GeneID" id="77476344"/>
<dbReference type="RefSeq" id="WP_151459160.1">
    <property type="nucleotide sequence ID" value="NZ_WAAO01000002.1"/>
</dbReference>
<dbReference type="Proteomes" id="UP000478836">
    <property type="component" value="Unassembled WGS sequence"/>
</dbReference>
<gene>
    <name evidence="1" type="ORF">F6A08_07770</name>
</gene>
<evidence type="ECO:0000313" key="2">
    <source>
        <dbReference type="Proteomes" id="UP000478836"/>
    </source>
</evidence>
<dbReference type="EMBL" id="WAAO01000002">
    <property type="protein sequence ID" value="KAB1864036.1"/>
    <property type="molecule type" value="Genomic_DNA"/>
</dbReference>
<evidence type="ECO:0000313" key="1">
    <source>
        <dbReference type="EMBL" id="KAB1864036.1"/>
    </source>
</evidence>
<keyword evidence="2" id="KW-1185">Reference proteome</keyword>
<sequence>MTGWAEYPLNESMPWWALSELPRSVARAEFDRTMREKDERVAIFRDLLAESGIEFDGSDGSVQSLNDWFVETMTPAADRNDPDRRSQSVCEDVTLLLGDVMIDRHPELRWEFFIWGKKNVAYQSHVIMGFSLEDPKWHSNFDLPRIIYGYGVQVLDTRRGLPVDVGVPEGHPLHGVQIPLSPLDRSEFLSLLAAVARRCQPRRSG</sequence>
<comment type="caution">
    <text evidence="1">The sequence shown here is derived from an EMBL/GenBank/DDBJ whole genome shotgun (WGS) entry which is preliminary data.</text>
</comment>